<dbReference type="InterPro" id="IPR019098">
    <property type="entry name" value="Histone_chaperone_domain_CHZ"/>
</dbReference>
<sequence length="453" mass="50673">MTEAQDMEELISRGLRERVNYFKEQANSLTLEGVRRVLEKDLGLKKFALDVHKRFVKKCLEESFASLDDECSAKKTEENGEQAVTDEEKAEASVEQQSGEKKNNSVDDEKGSQASHKEVKAEPESEKTDTEDVISEDTVKKAVNDRAAYFREHAATITMVGVRRLLEDDLKLEKHALDVHKALIKMAVNEVINSADAEDEEVDKGEGSSDAESPEQSSSEEAEIEDQKKPKSPKTAEKKRATNSEGQKKRKRVEENLNVRKKKPEVSEQKSDDSDEDGSQTSGEDRAKKKKEASSQVYGKHVEHLKSVIKACGMNVPPSVYKRAKQAPENKREDILAKELEEILKKEGLSRNPSEKEIKAVKKKKERAKELEGIDTSNIVSSSRRRSSSFFTKPSPPPPPPPPPLKAKIPVEGGEEAEGDEEEDDEEEESEEENSDNGESSEEFNEDADDDSD</sequence>
<feature type="compositionally biased region" description="Low complexity" evidence="4">
    <location>
        <begin position="208"/>
        <end position="217"/>
    </location>
</feature>
<feature type="compositionally biased region" description="Basic and acidic residues" evidence="4">
    <location>
        <begin position="225"/>
        <end position="242"/>
    </location>
</feature>
<comment type="subcellular location">
    <subcellularLocation>
        <location evidence="1">Nucleus</location>
    </subcellularLocation>
</comment>
<dbReference type="PANTHER" id="PTHR15410">
    <property type="entry name" value="HIRA-INTERACTING PROTEIN 3"/>
    <property type="match status" value="1"/>
</dbReference>
<dbReference type="EMBL" id="JAINDJ010000004">
    <property type="protein sequence ID" value="KAG9451082.1"/>
    <property type="molecule type" value="Genomic_DNA"/>
</dbReference>
<accession>A0AAV7ETW5</accession>
<feature type="compositionally biased region" description="Acidic residues" evidence="4">
    <location>
        <begin position="413"/>
        <end position="453"/>
    </location>
</feature>
<reference evidence="6 7" key="1">
    <citation type="submission" date="2021-07" db="EMBL/GenBank/DDBJ databases">
        <title>The Aristolochia fimbriata genome: insights into angiosperm evolution, floral development and chemical biosynthesis.</title>
        <authorList>
            <person name="Jiao Y."/>
        </authorList>
    </citation>
    <scope>NUCLEOTIDE SEQUENCE [LARGE SCALE GENOMIC DNA]</scope>
    <source>
        <strain evidence="6">IBCAS-2021</strain>
        <tissue evidence="6">Leaf</tissue>
    </source>
</reference>
<dbReference type="Pfam" id="PF09649">
    <property type="entry name" value="CHZ"/>
    <property type="match status" value="1"/>
</dbReference>
<feature type="compositionally biased region" description="Basic and acidic residues" evidence="4">
    <location>
        <begin position="347"/>
        <end position="360"/>
    </location>
</feature>
<feature type="domain" description="Histone chaperone" evidence="5">
    <location>
        <begin position="365"/>
        <end position="400"/>
    </location>
</feature>
<evidence type="ECO:0000256" key="1">
    <source>
        <dbReference type="ARBA" id="ARBA00004123"/>
    </source>
</evidence>
<evidence type="ECO:0000256" key="2">
    <source>
        <dbReference type="ARBA" id="ARBA00023186"/>
    </source>
</evidence>
<dbReference type="InterPro" id="IPR037647">
    <property type="entry name" value="HIRIP3"/>
</dbReference>
<dbReference type="SMART" id="SM01082">
    <property type="entry name" value="CHZ"/>
    <property type="match status" value="1"/>
</dbReference>
<evidence type="ECO:0000256" key="3">
    <source>
        <dbReference type="ARBA" id="ARBA00023242"/>
    </source>
</evidence>
<keyword evidence="7" id="KW-1185">Reference proteome</keyword>
<feature type="compositionally biased region" description="Basic and acidic residues" evidence="4">
    <location>
        <begin position="86"/>
        <end position="130"/>
    </location>
</feature>
<gene>
    <name evidence="6" type="ORF">H6P81_011047</name>
</gene>
<comment type="caution">
    <text evidence="6">The sequence shown here is derived from an EMBL/GenBank/DDBJ whole genome shotgun (WGS) entry which is preliminary data.</text>
</comment>
<evidence type="ECO:0000259" key="5">
    <source>
        <dbReference type="SMART" id="SM01082"/>
    </source>
</evidence>
<protein>
    <recommendedName>
        <fullName evidence="5">Histone chaperone domain-containing protein</fullName>
    </recommendedName>
</protein>
<feature type="compositionally biased region" description="Basic and acidic residues" evidence="4">
    <location>
        <begin position="252"/>
        <end position="272"/>
    </location>
</feature>
<evidence type="ECO:0000313" key="7">
    <source>
        <dbReference type="Proteomes" id="UP000825729"/>
    </source>
</evidence>
<evidence type="ECO:0000256" key="4">
    <source>
        <dbReference type="SAM" id="MobiDB-lite"/>
    </source>
</evidence>
<feature type="compositionally biased region" description="Pro residues" evidence="4">
    <location>
        <begin position="394"/>
        <end position="405"/>
    </location>
</feature>
<dbReference type="AlphaFoldDB" id="A0AAV7ETW5"/>
<evidence type="ECO:0000313" key="6">
    <source>
        <dbReference type="EMBL" id="KAG9451082.1"/>
    </source>
</evidence>
<organism evidence="6 7">
    <name type="scientific">Aristolochia fimbriata</name>
    <name type="common">White veined hardy Dutchman's pipe vine</name>
    <dbReference type="NCBI Taxonomy" id="158543"/>
    <lineage>
        <taxon>Eukaryota</taxon>
        <taxon>Viridiplantae</taxon>
        <taxon>Streptophyta</taxon>
        <taxon>Embryophyta</taxon>
        <taxon>Tracheophyta</taxon>
        <taxon>Spermatophyta</taxon>
        <taxon>Magnoliopsida</taxon>
        <taxon>Magnoliidae</taxon>
        <taxon>Piperales</taxon>
        <taxon>Aristolochiaceae</taxon>
        <taxon>Aristolochia</taxon>
    </lineage>
</organism>
<dbReference type="PANTHER" id="PTHR15410:SF2">
    <property type="entry name" value="HIRA-INTERACTING PROTEIN 3"/>
    <property type="match status" value="1"/>
</dbReference>
<feature type="region of interest" description="Disordered" evidence="4">
    <location>
        <begin position="194"/>
        <end position="300"/>
    </location>
</feature>
<dbReference type="GO" id="GO:0005634">
    <property type="term" value="C:nucleus"/>
    <property type="evidence" value="ECO:0007669"/>
    <property type="project" value="UniProtKB-SubCell"/>
</dbReference>
<keyword evidence="3" id="KW-0539">Nucleus</keyword>
<keyword evidence="2" id="KW-0143">Chaperone</keyword>
<name>A0AAV7ETW5_ARIFI</name>
<dbReference type="Proteomes" id="UP000825729">
    <property type="component" value="Unassembled WGS sequence"/>
</dbReference>
<proteinExistence type="predicted"/>
<feature type="region of interest" description="Disordered" evidence="4">
    <location>
        <begin position="347"/>
        <end position="453"/>
    </location>
</feature>
<feature type="region of interest" description="Disordered" evidence="4">
    <location>
        <begin position="71"/>
        <end position="136"/>
    </location>
</feature>